<dbReference type="Pfam" id="PF02311">
    <property type="entry name" value="AraC_binding"/>
    <property type="match status" value="1"/>
</dbReference>
<keyword evidence="2" id="KW-0238">DNA-binding</keyword>
<feature type="region of interest" description="Disordered" evidence="4">
    <location>
        <begin position="1"/>
        <end position="23"/>
    </location>
</feature>
<evidence type="ECO:0000256" key="2">
    <source>
        <dbReference type="ARBA" id="ARBA00023125"/>
    </source>
</evidence>
<dbReference type="InterPro" id="IPR009057">
    <property type="entry name" value="Homeodomain-like_sf"/>
</dbReference>
<name>A0ABN6P8F3_9PROT</name>
<dbReference type="InterPro" id="IPR014710">
    <property type="entry name" value="RmlC-like_jellyroll"/>
</dbReference>
<evidence type="ECO:0000256" key="3">
    <source>
        <dbReference type="ARBA" id="ARBA00023163"/>
    </source>
</evidence>
<feature type="domain" description="HTH araC/xylS-type" evidence="5">
    <location>
        <begin position="170"/>
        <end position="267"/>
    </location>
</feature>
<dbReference type="InterPro" id="IPR011051">
    <property type="entry name" value="RmlC_Cupin_sf"/>
</dbReference>
<dbReference type="PANTHER" id="PTHR11019:SF159">
    <property type="entry name" value="TRANSCRIPTIONAL REGULATOR-RELATED"/>
    <property type="match status" value="1"/>
</dbReference>
<organism evidence="6 7">
    <name type="scientific">Roseomonas fluvialis</name>
    <dbReference type="NCBI Taxonomy" id="1750527"/>
    <lineage>
        <taxon>Bacteria</taxon>
        <taxon>Pseudomonadati</taxon>
        <taxon>Pseudomonadota</taxon>
        <taxon>Alphaproteobacteria</taxon>
        <taxon>Acetobacterales</taxon>
        <taxon>Roseomonadaceae</taxon>
        <taxon>Roseomonas</taxon>
    </lineage>
</organism>
<evidence type="ECO:0000256" key="1">
    <source>
        <dbReference type="ARBA" id="ARBA00023015"/>
    </source>
</evidence>
<evidence type="ECO:0000313" key="7">
    <source>
        <dbReference type="Proteomes" id="UP000831327"/>
    </source>
</evidence>
<protein>
    <submittedName>
        <fullName evidence="6">Transcriptional regulator</fullName>
    </submittedName>
</protein>
<evidence type="ECO:0000313" key="6">
    <source>
        <dbReference type="EMBL" id="BDG75194.1"/>
    </source>
</evidence>
<dbReference type="Pfam" id="PF12833">
    <property type="entry name" value="HTH_18"/>
    <property type="match status" value="1"/>
</dbReference>
<feature type="compositionally biased region" description="Basic and acidic residues" evidence="4">
    <location>
        <begin position="14"/>
        <end position="23"/>
    </location>
</feature>
<dbReference type="Gene3D" id="2.60.120.10">
    <property type="entry name" value="Jelly Rolls"/>
    <property type="match status" value="1"/>
</dbReference>
<evidence type="ECO:0000259" key="5">
    <source>
        <dbReference type="PROSITE" id="PS01124"/>
    </source>
</evidence>
<dbReference type="SUPFAM" id="SSF46689">
    <property type="entry name" value="Homeodomain-like"/>
    <property type="match status" value="1"/>
</dbReference>
<keyword evidence="1" id="KW-0805">Transcription regulation</keyword>
<dbReference type="Proteomes" id="UP000831327">
    <property type="component" value="Chromosome"/>
</dbReference>
<keyword evidence="3" id="KW-0804">Transcription</keyword>
<keyword evidence="7" id="KW-1185">Reference proteome</keyword>
<reference evidence="6 7" key="1">
    <citation type="journal article" date="2016" name="Microbes Environ.">
        <title>Phylogenetically diverse aerobic anoxygenic phototrophic bacteria isolated from epilithic biofilms in Tama river, Japan.</title>
        <authorList>
            <person name="Hirose S."/>
            <person name="Matsuura K."/>
            <person name="Haruta S."/>
        </authorList>
    </citation>
    <scope>NUCLEOTIDE SEQUENCE [LARGE SCALE GENOMIC DNA]</scope>
    <source>
        <strain evidence="6 7">S08</strain>
    </source>
</reference>
<dbReference type="EMBL" id="AP025637">
    <property type="protein sequence ID" value="BDG75194.1"/>
    <property type="molecule type" value="Genomic_DNA"/>
</dbReference>
<dbReference type="Gene3D" id="1.10.10.60">
    <property type="entry name" value="Homeodomain-like"/>
    <property type="match status" value="1"/>
</dbReference>
<dbReference type="RefSeq" id="WP_244457284.1">
    <property type="nucleotide sequence ID" value="NZ_AP025637.1"/>
</dbReference>
<evidence type="ECO:0000256" key="4">
    <source>
        <dbReference type="SAM" id="MobiDB-lite"/>
    </source>
</evidence>
<dbReference type="PROSITE" id="PS01124">
    <property type="entry name" value="HTH_ARAC_FAMILY_2"/>
    <property type="match status" value="1"/>
</dbReference>
<proteinExistence type="predicted"/>
<dbReference type="SUPFAM" id="SSF51182">
    <property type="entry name" value="RmlC-like cupins"/>
    <property type="match status" value="1"/>
</dbReference>
<accession>A0ABN6P8F3</accession>
<dbReference type="PANTHER" id="PTHR11019">
    <property type="entry name" value="HTH-TYPE TRANSCRIPTIONAL REGULATOR NIMR"/>
    <property type="match status" value="1"/>
</dbReference>
<dbReference type="CDD" id="cd06124">
    <property type="entry name" value="cupin_NimR-like_N"/>
    <property type="match status" value="1"/>
</dbReference>
<dbReference type="InterPro" id="IPR003313">
    <property type="entry name" value="AraC-bd"/>
</dbReference>
<sequence>MATSGQILSADGQAPRRDIPQDRVDRPLAAFARDYAEGEAVPRHSHDRAQLLYATAGIMRVTTDAARFTVPPARALWIPAGLPHAVAMPRGLAMRALFLRADAAAAGPAHPAVLSVAPLLRELILAACAEPLEWDEKGRGGHLAALILEEIARAPTLPLAVPQPRDARLLRLAAALALQPDSALTLDDWAVRTGASPRTLRRLFRAETGMGFARWRQALRLTEAAALLANGMAPAQAAAAVGYASAPAFGAAYRAAFGVTPGAGRQGQPATLAVAQSA</sequence>
<gene>
    <name evidence="6" type="ORF">Rmf_51230</name>
</gene>
<dbReference type="InterPro" id="IPR018060">
    <property type="entry name" value="HTH_AraC"/>
</dbReference>
<dbReference type="SMART" id="SM00342">
    <property type="entry name" value="HTH_ARAC"/>
    <property type="match status" value="1"/>
</dbReference>